<evidence type="ECO:0000313" key="12">
    <source>
        <dbReference type="EMBL" id="SUB57964.1"/>
    </source>
</evidence>
<organism evidence="12 13">
    <name type="scientific">Peptoniphilus lacrimalis</name>
    <dbReference type="NCBI Taxonomy" id="33031"/>
    <lineage>
        <taxon>Bacteria</taxon>
        <taxon>Bacillati</taxon>
        <taxon>Bacillota</taxon>
        <taxon>Tissierellia</taxon>
        <taxon>Tissierellales</taxon>
        <taxon>Peptoniphilaceae</taxon>
        <taxon>Peptoniphilus</taxon>
    </lineage>
</organism>
<evidence type="ECO:0000256" key="3">
    <source>
        <dbReference type="ARBA" id="ARBA00022475"/>
    </source>
</evidence>
<name>A0A379C6W4_9FIRM</name>
<dbReference type="EMBL" id="UGSZ01000001">
    <property type="protein sequence ID" value="SUB57964.1"/>
    <property type="molecule type" value="Genomic_DNA"/>
</dbReference>
<sequence length="244" mass="27698">MTKPISVVLGIFIRYVYNLIAQIIPNEPTNISYYALSIIITTLILKILVLPLTISQMKNQKKMAELQPEIAKIQKKYKNDPQTLAMKQRQLYKSANYNVLSGCLPMIVQLLVLVGFYRCFYKPQTYIFSQAGFYQAMNKNFFYISNLGVADKTMILPALAAITTFFTSYLATKSPAAGAGQDQAKSMMNSMMVAMPIMIFFMGRTLQAELIIYWTVSNIFAIVQQLVVNNFVKKSVEESNELRN</sequence>
<evidence type="ECO:0000259" key="11">
    <source>
        <dbReference type="Pfam" id="PF02096"/>
    </source>
</evidence>
<evidence type="ECO:0000256" key="6">
    <source>
        <dbReference type="ARBA" id="ARBA00022989"/>
    </source>
</evidence>
<dbReference type="PANTHER" id="PTHR12428">
    <property type="entry name" value="OXA1"/>
    <property type="match status" value="1"/>
</dbReference>
<keyword evidence="2" id="KW-0813">Transport</keyword>
<dbReference type="GO" id="GO:0051205">
    <property type="term" value="P:protein insertion into membrane"/>
    <property type="evidence" value="ECO:0007669"/>
    <property type="project" value="TreeGrafter"/>
</dbReference>
<feature type="transmembrane region" description="Helical" evidence="10">
    <location>
        <begin position="184"/>
        <end position="205"/>
    </location>
</feature>
<evidence type="ECO:0000313" key="13">
    <source>
        <dbReference type="Proteomes" id="UP000255517"/>
    </source>
</evidence>
<comment type="subcellular location">
    <subcellularLocation>
        <location evidence="1">Cell membrane</location>
        <topology evidence="1">Multi-pass membrane protein</topology>
    </subcellularLocation>
    <subcellularLocation>
        <location evidence="9">Membrane</location>
        <topology evidence="9">Multi-pass membrane protein</topology>
    </subcellularLocation>
</comment>
<dbReference type="InterPro" id="IPR047196">
    <property type="entry name" value="YidC_ALB_C"/>
</dbReference>
<feature type="transmembrane region" description="Helical" evidence="10">
    <location>
        <begin position="154"/>
        <end position="172"/>
    </location>
</feature>
<dbReference type="AlphaFoldDB" id="A0A379C6W4"/>
<keyword evidence="7 10" id="KW-0472">Membrane</keyword>
<dbReference type="RefSeq" id="WP_019034154.1">
    <property type="nucleotide sequence ID" value="NZ_CAMUOS010000005.1"/>
</dbReference>
<dbReference type="InterPro" id="IPR001708">
    <property type="entry name" value="YidC/ALB3/OXA1/COX18"/>
</dbReference>
<reference evidence="12 13" key="1">
    <citation type="submission" date="2018-06" db="EMBL/GenBank/DDBJ databases">
        <authorList>
            <consortium name="Pathogen Informatics"/>
            <person name="Doyle S."/>
        </authorList>
    </citation>
    <scope>NUCLEOTIDE SEQUENCE [LARGE SCALE GENOMIC DNA]</scope>
    <source>
        <strain evidence="12 13">NCTC13149</strain>
    </source>
</reference>
<dbReference type="PANTHER" id="PTHR12428:SF65">
    <property type="entry name" value="CYTOCHROME C OXIDASE ASSEMBLY PROTEIN COX18, MITOCHONDRIAL"/>
    <property type="match status" value="1"/>
</dbReference>
<keyword evidence="5" id="KW-0653">Protein transport</keyword>
<dbReference type="InterPro" id="IPR028055">
    <property type="entry name" value="YidC/Oxa/ALB_C"/>
</dbReference>
<protein>
    <submittedName>
        <fullName evidence="12">Stage III sporulation protein J</fullName>
    </submittedName>
</protein>
<keyword evidence="4 9" id="KW-0812">Transmembrane</keyword>
<dbReference type="GO" id="GO:0032977">
    <property type="term" value="F:membrane insertase activity"/>
    <property type="evidence" value="ECO:0007669"/>
    <property type="project" value="InterPro"/>
</dbReference>
<evidence type="ECO:0000256" key="4">
    <source>
        <dbReference type="ARBA" id="ARBA00022692"/>
    </source>
</evidence>
<accession>A0A379C6W4</accession>
<evidence type="ECO:0000256" key="9">
    <source>
        <dbReference type="RuleBase" id="RU003945"/>
    </source>
</evidence>
<comment type="similarity">
    <text evidence="9">Belongs to the OXA1/ALB3/YidC family.</text>
</comment>
<evidence type="ECO:0000256" key="10">
    <source>
        <dbReference type="SAM" id="Phobius"/>
    </source>
</evidence>
<dbReference type="NCBIfam" id="TIGR03592">
    <property type="entry name" value="yidC_oxa1_cterm"/>
    <property type="match status" value="1"/>
</dbReference>
<dbReference type="GO" id="GO:0005886">
    <property type="term" value="C:plasma membrane"/>
    <property type="evidence" value="ECO:0007669"/>
    <property type="project" value="UniProtKB-SubCell"/>
</dbReference>
<keyword evidence="8" id="KW-0143">Chaperone</keyword>
<feature type="transmembrane region" description="Helical" evidence="10">
    <location>
        <begin position="31"/>
        <end position="54"/>
    </location>
</feature>
<gene>
    <name evidence="12" type="primary">misCA</name>
    <name evidence="12" type="ORF">NCTC13149_01827</name>
</gene>
<dbReference type="Pfam" id="PF02096">
    <property type="entry name" value="60KD_IMP"/>
    <property type="match status" value="1"/>
</dbReference>
<dbReference type="CDD" id="cd20070">
    <property type="entry name" value="5TM_YidC_Alb3"/>
    <property type="match status" value="1"/>
</dbReference>
<feature type="domain" description="Membrane insertase YidC/Oxa/ALB C-terminal" evidence="11">
    <location>
        <begin position="34"/>
        <end position="230"/>
    </location>
</feature>
<evidence type="ECO:0000256" key="5">
    <source>
        <dbReference type="ARBA" id="ARBA00022927"/>
    </source>
</evidence>
<keyword evidence="6 10" id="KW-1133">Transmembrane helix</keyword>
<feature type="transmembrane region" description="Helical" evidence="10">
    <location>
        <begin position="7"/>
        <end position="25"/>
    </location>
</feature>
<dbReference type="STRING" id="1122949.GCA_000378725_00069"/>
<keyword evidence="3" id="KW-1003">Cell membrane</keyword>
<dbReference type="Proteomes" id="UP000255517">
    <property type="component" value="Unassembled WGS sequence"/>
</dbReference>
<proteinExistence type="inferred from homology"/>
<evidence type="ECO:0000256" key="8">
    <source>
        <dbReference type="ARBA" id="ARBA00023186"/>
    </source>
</evidence>
<evidence type="ECO:0000256" key="2">
    <source>
        <dbReference type="ARBA" id="ARBA00022448"/>
    </source>
</evidence>
<feature type="transmembrane region" description="Helical" evidence="10">
    <location>
        <begin position="211"/>
        <end position="232"/>
    </location>
</feature>
<dbReference type="GO" id="GO:0015031">
    <property type="term" value="P:protein transport"/>
    <property type="evidence" value="ECO:0007669"/>
    <property type="project" value="UniProtKB-KW"/>
</dbReference>
<evidence type="ECO:0000256" key="1">
    <source>
        <dbReference type="ARBA" id="ARBA00004651"/>
    </source>
</evidence>
<feature type="transmembrane region" description="Helical" evidence="10">
    <location>
        <begin position="95"/>
        <end position="117"/>
    </location>
</feature>
<dbReference type="OrthoDB" id="9780552at2"/>
<evidence type="ECO:0000256" key="7">
    <source>
        <dbReference type="ARBA" id="ARBA00023136"/>
    </source>
</evidence>